<name>A0AAV7SEN6_PLEWA</name>
<reference evidence="1" key="1">
    <citation type="journal article" date="2022" name="bioRxiv">
        <title>Sequencing and chromosome-scale assembly of the giantPleurodeles waltlgenome.</title>
        <authorList>
            <person name="Brown T."/>
            <person name="Elewa A."/>
            <person name="Iarovenko S."/>
            <person name="Subramanian E."/>
            <person name="Araus A.J."/>
            <person name="Petzold A."/>
            <person name="Susuki M."/>
            <person name="Suzuki K.-i.T."/>
            <person name="Hayashi T."/>
            <person name="Toyoda A."/>
            <person name="Oliveira C."/>
            <person name="Osipova E."/>
            <person name="Leigh N.D."/>
            <person name="Simon A."/>
            <person name="Yun M.H."/>
        </authorList>
    </citation>
    <scope>NUCLEOTIDE SEQUENCE</scope>
    <source>
        <strain evidence="1">20211129_DDA</strain>
        <tissue evidence="1">Liver</tissue>
    </source>
</reference>
<proteinExistence type="predicted"/>
<comment type="caution">
    <text evidence="1">The sequence shown here is derived from an EMBL/GenBank/DDBJ whole genome shotgun (WGS) entry which is preliminary data.</text>
</comment>
<keyword evidence="2" id="KW-1185">Reference proteome</keyword>
<dbReference type="EMBL" id="JANPWB010000008">
    <property type="protein sequence ID" value="KAJ1162752.1"/>
    <property type="molecule type" value="Genomic_DNA"/>
</dbReference>
<dbReference type="Proteomes" id="UP001066276">
    <property type="component" value="Chromosome 4_2"/>
</dbReference>
<accession>A0AAV7SEN6</accession>
<evidence type="ECO:0000313" key="2">
    <source>
        <dbReference type="Proteomes" id="UP001066276"/>
    </source>
</evidence>
<protein>
    <submittedName>
        <fullName evidence="1">Uncharacterized protein</fullName>
    </submittedName>
</protein>
<organism evidence="1 2">
    <name type="scientific">Pleurodeles waltl</name>
    <name type="common">Iberian ribbed newt</name>
    <dbReference type="NCBI Taxonomy" id="8319"/>
    <lineage>
        <taxon>Eukaryota</taxon>
        <taxon>Metazoa</taxon>
        <taxon>Chordata</taxon>
        <taxon>Craniata</taxon>
        <taxon>Vertebrata</taxon>
        <taxon>Euteleostomi</taxon>
        <taxon>Amphibia</taxon>
        <taxon>Batrachia</taxon>
        <taxon>Caudata</taxon>
        <taxon>Salamandroidea</taxon>
        <taxon>Salamandridae</taxon>
        <taxon>Pleurodelinae</taxon>
        <taxon>Pleurodeles</taxon>
    </lineage>
</organism>
<dbReference type="AlphaFoldDB" id="A0AAV7SEN6"/>
<sequence>MCAPCLKDGAPCHRRSPINIRESHVSLLNWCRWRCPNSDCLREGSGGLDGGVRGPSKADRRWGLRCGRRPACTEVPICWSGDRERPSVPYAARAAYRSPALCFGAWTELSGPRAAWRRCREVRLAGRQHTMDRAALTTLALEAHGSVRSLAGAVNHKIQGGSVKCRGAALLTSWSLSGSRVYGLNESGPGPLALHLSLLRTRLTFNPRRASQSTGHYLSPLWSRLNFTSRGLPLLPYVERLPGRSM</sequence>
<evidence type="ECO:0000313" key="1">
    <source>
        <dbReference type="EMBL" id="KAJ1162752.1"/>
    </source>
</evidence>
<gene>
    <name evidence="1" type="ORF">NDU88_003217</name>
</gene>